<evidence type="ECO:0000313" key="3">
    <source>
        <dbReference type="Proteomes" id="UP000252733"/>
    </source>
</evidence>
<comment type="caution">
    <text evidence="2">The sequence shown here is derived from an EMBL/GenBank/DDBJ whole genome shotgun (WGS) entry which is preliminary data.</text>
</comment>
<dbReference type="RefSeq" id="WP_114437369.1">
    <property type="nucleotide sequence ID" value="NZ_QPIZ01000016.1"/>
</dbReference>
<reference evidence="2 3" key="1">
    <citation type="submission" date="2018-07" db="EMBL/GenBank/DDBJ databases">
        <title>Freshwater and sediment microbial communities from various areas in North America, analyzing microbe dynamics in response to fracking.</title>
        <authorList>
            <person name="Lamendella R."/>
        </authorList>
    </citation>
    <scope>NUCLEOTIDE SEQUENCE [LARGE SCALE GENOMIC DNA]</scope>
    <source>
        <strain evidence="2 3">160A</strain>
    </source>
</reference>
<feature type="chain" id="PRO_5016637934" description="Outer membrane protein with beta-barrel domain" evidence="1">
    <location>
        <begin position="19"/>
        <end position="255"/>
    </location>
</feature>
<dbReference type="AlphaFoldDB" id="A0A368UVF4"/>
<organism evidence="2 3">
    <name type="scientific">Marinilabilia salmonicolor</name>
    <dbReference type="NCBI Taxonomy" id="989"/>
    <lineage>
        <taxon>Bacteria</taxon>
        <taxon>Pseudomonadati</taxon>
        <taxon>Bacteroidota</taxon>
        <taxon>Bacteroidia</taxon>
        <taxon>Marinilabiliales</taxon>
        <taxon>Marinilabiliaceae</taxon>
        <taxon>Marinilabilia</taxon>
    </lineage>
</organism>
<gene>
    <name evidence="2" type="ORF">DFO77_116122</name>
</gene>
<keyword evidence="3" id="KW-1185">Reference proteome</keyword>
<accession>A0A368UVF4</accession>
<protein>
    <recommendedName>
        <fullName evidence="4">Outer membrane protein with beta-barrel domain</fullName>
    </recommendedName>
</protein>
<evidence type="ECO:0008006" key="4">
    <source>
        <dbReference type="Google" id="ProtNLM"/>
    </source>
</evidence>
<name>A0A368UVF4_9BACT</name>
<evidence type="ECO:0000256" key="1">
    <source>
        <dbReference type="SAM" id="SignalP"/>
    </source>
</evidence>
<evidence type="ECO:0000313" key="2">
    <source>
        <dbReference type="EMBL" id="RCW32055.1"/>
    </source>
</evidence>
<feature type="signal peptide" evidence="1">
    <location>
        <begin position="1"/>
        <end position="18"/>
    </location>
</feature>
<dbReference type="Proteomes" id="UP000252733">
    <property type="component" value="Unassembled WGS sequence"/>
</dbReference>
<keyword evidence="1" id="KW-0732">Signal</keyword>
<sequence>MKVFFIFIFLCFSGLLNAQDQITKRDGEQIDCVITKVDEQVIYFDFHDGERRLSSFIPMTEVRSYRKEGSSDPDSLATSGLAAPKEEVVVDTSKYLKEMNEWVSLATYSGRFGINATGWSVDYYGYNLRSNSKWTIPLVVGIEGFEIRPDYFNKTGYYRVEMNYLTMGISPFYRLGKRFFLNLGVRLIYGEEKLMGFSTDMVSRTFFGLNPSQGILFIPESKFGITMGLGIYEKVQSSKVYKSDAGVQFQVGIKF</sequence>
<proteinExistence type="predicted"/>
<dbReference type="EMBL" id="QPIZ01000016">
    <property type="protein sequence ID" value="RCW32055.1"/>
    <property type="molecule type" value="Genomic_DNA"/>
</dbReference>